<dbReference type="EMBL" id="QXFT01013581">
    <property type="protein sequence ID" value="KAE9257756.1"/>
    <property type="molecule type" value="Genomic_DNA"/>
</dbReference>
<proteinExistence type="predicted"/>
<dbReference type="AlphaFoldDB" id="A0A6A4AF06"/>
<evidence type="ECO:0000313" key="2">
    <source>
        <dbReference type="EMBL" id="KAE9257756.1"/>
    </source>
</evidence>
<comment type="caution">
    <text evidence="2">The sequence shown here is derived from an EMBL/GenBank/DDBJ whole genome shotgun (WGS) entry which is preliminary data.</text>
</comment>
<evidence type="ECO:0000256" key="1">
    <source>
        <dbReference type="SAM" id="Coils"/>
    </source>
</evidence>
<keyword evidence="1" id="KW-0175">Coiled coil</keyword>
<evidence type="ECO:0000313" key="3">
    <source>
        <dbReference type="Proteomes" id="UP000434957"/>
    </source>
</evidence>
<sequence>MGRDSASDDDEADAAELLAEVEEELREQRAEEATNMFVSVKKIRDFAKTEQPAE</sequence>
<feature type="coiled-coil region" evidence="1">
    <location>
        <begin position="7"/>
        <end position="34"/>
    </location>
</feature>
<accession>A0A6A4AF06</accession>
<protein>
    <submittedName>
        <fullName evidence="2">Uncharacterized protein</fullName>
    </submittedName>
</protein>
<organism evidence="2 3">
    <name type="scientific">Phytophthora rubi</name>
    <dbReference type="NCBI Taxonomy" id="129364"/>
    <lineage>
        <taxon>Eukaryota</taxon>
        <taxon>Sar</taxon>
        <taxon>Stramenopiles</taxon>
        <taxon>Oomycota</taxon>
        <taxon>Peronosporomycetes</taxon>
        <taxon>Peronosporales</taxon>
        <taxon>Peronosporaceae</taxon>
        <taxon>Phytophthora</taxon>
    </lineage>
</organism>
<reference evidence="2 3" key="1">
    <citation type="submission" date="2018-08" db="EMBL/GenBank/DDBJ databases">
        <title>Genomic investigation of the strawberry pathogen Phytophthora fragariae indicates pathogenicity is determined by transcriptional variation in three key races.</title>
        <authorList>
            <person name="Adams T.M."/>
            <person name="Armitage A.D."/>
            <person name="Sobczyk M.K."/>
            <person name="Bates H.J."/>
            <person name="Dunwell J.M."/>
            <person name="Nellist C.F."/>
            <person name="Harrison R.J."/>
        </authorList>
    </citation>
    <scope>NUCLEOTIDE SEQUENCE [LARGE SCALE GENOMIC DNA]</scope>
    <source>
        <strain evidence="2 3">SCRP333</strain>
    </source>
</reference>
<feature type="non-terminal residue" evidence="2">
    <location>
        <position position="54"/>
    </location>
</feature>
<gene>
    <name evidence="2" type="ORF">PR003_g35195</name>
</gene>
<name>A0A6A4AF06_9STRA</name>
<dbReference type="Proteomes" id="UP000434957">
    <property type="component" value="Unassembled WGS sequence"/>
</dbReference>
<keyword evidence="3" id="KW-1185">Reference proteome</keyword>